<organism evidence="7 8">
    <name type="scientific">Biomaibacter acetigenes</name>
    <dbReference type="NCBI Taxonomy" id="2316383"/>
    <lineage>
        <taxon>Bacteria</taxon>
        <taxon>Bacillati</taxon>
        <taxon>Bacillota</taxon>
        <taxon>Clostridia</taxon>
        <taxon>Thermosediminibacterales</taxon>
        <taxon>Tepidanaerobacteraceae</taxon>
        <taxon>Biomaibacter</taxon>
    </lineage>
</organism>
<sequence length="277" mass="31669">MDTIGLVQLAELIYNYCGIDYMKNLSSLEPKISGRLKELGLSAWEYCGYLKMEAKEWDTLIELITVNETYFFREENLLDEIKSAILPQYKDRTTENPLVIWCAACSSGEEPYTIGILVEESGLFQPGAVRIIASDINKKVLKKARSGVYNKKSFSFRKMPEGVLDKFFIELEEDYKVKDSIMEMVDFRYMNLLDNNITGKIEKSDIILCRNVLIYFDTKAIQRIVDDFSNILKPGGYLFLGHAETITGMKSDFETIYTQNIFYYKKGGNSLCGSTGC</sequence>
<dbReference type="InterPro" id="IPR050903">
    <property type="entry name" value="Bact_Chemotaxis_MeTrfase"/>
</dbReference>
<dbReference type="GO" id="GO:0008983">
    <property type="term" value="F:protein-glutamate O-methyltransferase activity"/>
    <property type="evidence" value="ECO:0007669"/>
    <property type="project" value="UniProtKB-EC"/>
</dbReference>
<keyword evidence="8" id="KW-1185">Reference proteome</keyword>
<reference evidence="7 8" key="1">
    <citation type="submission" date="2018-10" db="EMBL/GenBank/DDBJ databases">
        <authorList>
            <person name="Zhang X."/>
        </authorList>
    </citation>
    <scope>NUCLEOTIDE SEQUENCE [LARGE SCALE GENOMIC DNA]</scope>
    <source>
        <strain evidence="7 8">SK-G1</strain>
    </source>
</reference>
<dbReference type="Pfam" id="PF01739">
    <property type="entry name" value="CheR"/>
    <property type="match status" value="1"/>
</dbReference>
<name>A0A3G2R8L9_9FIRM</name>
<dbReference type="InterPro" id="IPR036804">
    <property type="entry name" value="CheR_N_sf"/>
</dbReference>
<dbReference type="PANTHER" id="PTHR24422">
    <property type="entry name" value="CHEMOTAXIS PROTEIN METHYLTRANSFERASE"/>
    <property type="match status" value="1"/>
</dbReference>
<evidence type="ECO:0000256" key="4">
    <source>
        <dbReference type="ARBA" id="ARBA00022679"/>
    </source>
</evidence>
<proteinExistence type="predicted"/>
<dbReference type="PANTHER" id="PTHR24422:SF10">
    <property type="entry name" value="CHEMOTAXIS PROTEIN METHYLTRANSFERASE 2"/>
    <property type="match status" value="1"/>
</dbReference>
<dbReference type="AlphaFoldDB" id="A0A3G2R8L9"/>
<evidence type="ECO:0000256" key="3">
    <source>
        <dbReference type="ARBA" id="ARBA00022603"/>
    </source>
</evidence>
<evidence type="ECO:0000256" key="5">
    <source>
        <dbReference type="ARBA" id="ARBA00022691"/>
    </source>
</evidence>
<feature type="domain" description="CheR-type methyltransferase" evidence="6">
    <location>
        <begin position="1"/>
        <end position="269"/>
    </location>
</feature>
<dbReference type="Proteomes" id="UP000280960">
    <property type="component" value="Chromosome"/>
</dbReference>
<dbReference type="PROSITE" id="PS50123">
    <property type="entry name" value="CHER"/>
    <property type="match status" value="1"/>
</dbReference>
<dbReference type="EC" id="2.1.1.80" evidence="2"/>
<dbReference type="Gene3D" id="3.40.50.150">
    <property type="entry name" value="Vaccinia Virus protein VP39"/>
    <property type="match status" value="1"/>
</dbReference>
<dbReference type="InterPro" id="IPR022642">
    <property type="entry name" value="CheR_C"/>
</dbReference>
<dbReference type="InterPro" id="IPR000780">
    <property type="entry name" value="CheR_MeTrfase"/>
</dbReference>
<evidence type="ECO:0000259" key="6">
    <source>
        <dbReference type="PROSITE" id="PS50123"/>
    </source>
</evidence>
<dbReference type="GO" id="GO:0032259">
    <property type="term" value="P:methylation"/>
    <property type="evidence" value="ECO:0007669"/>
    <property type="project" value="UniProtKB-KW"/>
</dbReference>
<keyword evidence="5" id="KW-0949">S-adenosyl-L-methionine</keyword>
<comment type="catalytic activity">
    <reaction evidence="1">
        <text>L-glutamyl-[protein] + S-adenosyl-L-methionine = [protein]-L-glutamate 5-O-methyl ester + S-adenosyl-L-homocysteine</text>
        <dbReference type="Rhea" id="RHEA:24452"/>
        <dbReference type="Rhea" id="RHEA-COMP:10208"/>
        <dbReference type="Rhea" id="RHEA-COMP:10311"/>
        <dbReference type="ChEBI" id="CHEBI:29973"/>
        <dbReference type="ChEBI" id="CHEBI:57856"/>
        <dbReference type="ChEBI" id="CHEBI:59789"/>
        <dbReference type="ChEBI" id="CHEBI:82795"/>
        <dbReference type="EC" id="2.1.1.80"/>
    </reaction>
</comment>
<evidence type="ECO:0000256" key="2">
    <source>
        <dbReference type="ARBA" id="ARBA00012534"/>
    </source>
</evidence>
<keyword evidence="3 7" id="KW-0489">Methyltransferase</keyword>
<gene>
    <name evidence="7" type="ORF">D2962_15140</name>
</gene>
<evidence type="ECO:0000313" key="8">
    <source>
        <dbReference type="Proteomes" id="UP000280960"/>
    </source>
</evidence>
<dbReference type="InterPro" id="IPR029063">
    <property type="entry name" value="SAM-dependent_MTases_sf"/>
</dbReference>
<dbReference type="KEGG" id="bacg:D2962_15140"/>
<dbReference type="EMBL" id="CP033169">
    <property type="protein sequence ID" value="AYO31753.1"/>
    <property type="molecule type" value="Genomic_DNA"/>
</dbReference>
<dbReference type="RefSeq" id="WP_122015471.1">
    <property type="nucleotide sequence ID" value="NZ_CP033169.1"/>
</dbReference>
<dbReference type="SMART" id="SM00138">
    <property type="entry name" value="MeTrc"/>
    <property type="match status" value="1"/>
</dbReference>
<evidence type="ECO:0000256" key="1">
    <source>
        <dbReference type="ARBA" id="ARBA00001541"/>
    </source>
</evidence>
<evidence type="ECO:0000313" key="7">
    <source>
        <dbReference type="EMBL" id="AYO31753.1"/>
    </source>
</evidence>
<dbReference type="PRINTS" id="PR00996">
    <property type="entry name" value="CHERMTFRASE"/>
</dbReference>
<dbReference type="Gene3D" id="1.10.155.10">
    <property type="entry name" value="Chemotaxis receptor methyltransferase CheR, N-terminal domain"/>
    <property type="match status" value="1"/>
</dbReference>
<keyword evidence="4 7" id="KW-0808">Transferase</keyword>
<dbReference type="SUPFAM" id="SSF53335">
    <property type="entry name" value="S-adenosyl-L-methionine-dependent methyltransferases"/>
    <property type="match status" value="1"/>
</dbReference>
<accession>A0A3G2R8L9</accession>
<protein>
    <recommendedName>
        <fullName evidence="2">protein-glutamate O-methyltransferase</fullName>
        <ecNumber evidence="2">2.1.1.80</ecNumber>
    </recommendedName>
</protein>